<dbReference type="GO" id="GO:0110001">
    <property type="term" value="C:toxin-antitoxin complex"/>
    <property type="evidence" value="ECO:0007669"/>
    <property type="project" value="InterPro"/>
</dbReference>
<gene>
    <name evidence="6" type="ORF">MNBD_BACTEROID06-1368</name>
</gene>
<protein>
    <recommendedName>
        <fullName evidence="7">DUF86 domain-containing protein</fullName>
    </recommendedName>
</protein>
<dbReference type="InterPro" id="IPR008201">
    <property type="entry name" value="HepT-like"/>
</dbReference>
<evidence type="ECO:0000256" key="3">
    <source>
        <dbReference type="ARBA" id="ARBA00022722"/>
    </source>
</evidence>
<keyword evidence="2" id="KW-1277">Toxin-antitoxin system</keyword>
<keyword evidence="3" id="KW-0540">Nuclease</keyword>
<evidence type="ECO:0000313" key="6">
    <source>
        <dbReference type="EMBL" id="VAW28821.1"/>
    </source>
</evidence>
<evidence type="ECO:0000256" key="2">
    <source>
        <dbReference type="ARBA" id="ARBA00022649"/>
    </source>
</evidence>
<keyword evidence="4" id="KW-0547">Nucleotide-binding</keyword>
<dbReference type="GO" id="GO:0000166">
    <property type="term" value="F:nucleotide binding"/>
    <property type="evidence" value="ECO:0007669"/>
    <property type="project" value="UniProtKB-KW"/>
</dbReference>
<organism evidence="6">
    <name type="scientific">hydrothermal vent metagenome</name>
    <dbReference type="NCBI Taxonomy" id="652676"/>
    <lineage>
        <taxon>unclassified sequences</taxon>
        <taxon>metagenomes</taxon>
        <taxon>ecological metagenomes</taxon>
    </lineage>
</organism>
<dbReference type="EMBL" id="UOES01000460">
    <property type="protein sequence ID" value="VAW28821.1"/>
    <property type="molecule type" value="Genomic_DNA"/>
</dbReference>
<sequence>MDRHYLGDKKTFADYESNPMLQDTVERNIEIIGEAMSRLLKLDSKIKMANARRIVDGQNKIIHGYNDVENVQVWGIIINSLPTLKKEAKVFLKE</sequence>
<dbReference type="PANTHER" id="PTHR34139">
    <property type="entry name" value="UPF0331 PROTEIN MJ0127"/>
    <property type="match status" value="1"/>
</dbReference>
<evidence type="ECO:0000256" key="4">
    <source>
        <dbReference type="ARBA" id="ARBA00022741"/>
    </source>
</evidence>
<dbReference type="InterPro" id="IPR051813">
    <property type="entry name" value="HepT_RNase_toxin"/>
</dbReference>
<keyword evidence="5" id="KW-0378">Hydrolase</keyword>
<evidence type="ECO:0008006" key="7">
    <source>
        <dbReference type="Google" id="ProtNLM"/>
    </source>
</evidence>
<dbReference type="GO" id="GO:0016787">
    <property type="term" value="F:hydrolase activity"/>
    <property type="evidence" value="ECO:0007669"/>
    <property type="project" value="UniProtKB-KW"/>
</dbReference>
<dbReference type="AlphaFoldDB" id="A0A3B0UCX4"/>
<keyword evidence="1" id="KW-0597">Phosphoprotein</keyword>
<dbReference type="GO" id="GO:0004540">
    <property type="term" value="F:RNA nuclease activity"/>
    <property type="evidence" value="ECO:0007669"/>
    <property type="project" value="InterPro"/>
</dbReference>
<reference evidence="6" key="1">
    <citation type="submission" date="2018-06" db="EMBL/GenBank/DDBJ databases">
        <authorList>
            <person name="Zhirakovskaya E."/>
        </authorList>
    </citation>
    <scope>NUCLEOTIDE SEQUENCE</scope>
</reference>
<accession>A0A3B0UCX4</accession>
<evidence type="ECO:0000256" key="1">
    <source>
        <dbReference type="ARBA" id="ARBA00022553"/>
    </source>
</evidence>
<dbReference type="Pfam" id="PF01934">
    <property type="entry name" value="HepT-like"/>
    <property type="match status" value="1"/>
</dbReference>
<name>A0A3B0UCX4_9ZZZZ</name>
<dbReference type="PANTHER" id="PTHR34139:SF1">
    <property type="entry name" value="RNASE MJ1380-RELATED"/>
    <property type="match status" value="1"/>
</dbReference>
<proteinExistence type="predicted"/>
<evidence type="ECO:0000256" key="5">
    <source>
        <dbReference type="ARBA" id="ARBA00022801"/>
    </source>
</evidence>